<reference evidence="2 3" key="1">
    <citation type="submission" date="2015-12" db="EMBL/GenBank/DDBJ databases">
        <title>Complete genome of Roseateles depolymerans KCTC 42856.</title>
        <authorList>
            <person name="Kim K.M."/>
        </authorList>
    </citation>
    <scope>NUCLEOTIDE SEQUENCE [LARGE SCALE GENOMIC DNA]</scope>
    <source>
        <strain evidence="2 3">KCTC 42856</strain>
    </source>
</reference>
<comment type="function">
    <text evidence="1">Part of the energy-coupling factor (ECF) transporter complex CbiMNOQ involved in cobalt import.</text>
</comment>
<dbReference type="HAMAP" id="MF_00330">
    <property type="entry name" value="CbiN"/>
    <property type="match status" value="1"/>
</dbReference>
<keyword evidence="1" id="KW-0813">Transport</keyword>
<dbReference type="AlphaFoldDB" id="A0A0U3CV95"/>
<comment type="subcellular location">
    <subcellularLocation>
        <location evidence="1">Cell membrane</location>
        <topology evidence="1">Multi-pass membrane protein</topology>
    </subcellularLocation>
</comment>
<dbReference type="RefSeq" id="WP_058933745.1">
    <property type="nucleotide sequence ID" value="NZ_CP013729.1"/>
</dbReference>
<comment type="subunit">
    <text evidence="1">Forms an energy-coupling factor (ECF) transporter complex composed of an ATP-binding protein (A component, CbiO), a transmembrane protein (T component, CbiQ) and 2 possible substrate-capture proteins (S components, CbiM and CbiN) of unknown stoichimetry.</text>
</comment>
<keyword evidence="1" id="KW-0812">Transmembrane</keyword>
<comment type="similarity">
    <text evidence="1">Belongs to the CbiN family.</text>
</comment>
<feature type="transmembrane region" description="Helical" evidence="1">
    <location>
        <begin position="77"/>
        <end position="97"/>
    </location>
</feature>
<sequence>MSRDLKSRVSTWLLWAAVVALTTVPLVWVGHGPVDEQGTAGELFQGADSRAQDAITRIAPDYKPWFSPVLEPSSNEIASLLFALQAAVGAGVIGYWLGLSKARARADADADAGAGADPDRPS</sequence>
<keyword evidence="1" id="KW-0472">Membrane</keyword>
<dbReference type="STRING" id="76731.RD2015_742"/>
<dbReference type="Proteomes" id="UP000060699">
    <property type="component" value="Chromosome"/>
</dbReference>
<feature type="transmembrane region" description="Helical" evidence="1">
    <location>
        <begin position="12"/>
        <end position="30"/>
    </location>
</feature>
<dbReference type="GO" id="GO:0009236">
    <property type="term" value="P:cobalamin biosynthetic process"/>
    <property type="evidence" value="ECO:0007669"/>
    <property type="project" value="UniProtKB-UniRule"/>
</dbReference>
<dbReference type="KEGG" id="rdp:RD2015_742"/>
<organism evidence="2 3">
    <name type="scientific">Roseateles depolymerans</name>
    <dbReference type="NCBI Taxonomy" id="76731"/>
    <lineage>
        <taxon>Bacteria</taxon>
        <taxon>Pseudomonadati</taxon>
        <taxon>Pseudomonadota</taxon>
        <taxon>Betaproteobacteria</taxon>
        <taxon>Burkholderiales</taxon>
        <taxon>Sphaerotilaceae</taxon>
        <taxon>Roseateles</taxon>
    </lineage>
</organism>
<evidence type="ECO:0000313" key="3">
    <source>
        <dbReference type="Proteomes" id="UP000060699"/>
    </source>
</evidence>
<protein>
    <recommendedName>
        <fullName evidence="1">Cobalt transport protein CbiN</fullName>
    </recommendedName>
    <alternativeName>
        <fullName evidence="1">Energy-coupling factor transporter probable substrate-capture protein CbiN</fullName>
        <shortName evidence="1">ECF transporter S component CbiN</shortName>
    </alternativeName>
</protein>
<keyword evidence="3" id="KW-1185">Reference proteome</keyword>
<dbReference type="OrthoDB" id="1551318at2"/>
<keyword evidence="1" id="KW-0170">Cobalt</keyword>
<keyword evidence="1" id="KW-1003">Cell membrane</keyword>
<dbReference type="GO" id="GO:0005886">
    <property type="term" value="C:plasma membrane"/>
    <property type="evidence" value="ECO:0007669"/>
    <property type="project" value="UniProtKB-SubCell"/>
</dbReference>
<dbReference type="GO" id="GO:0015087">
    <property type="term" value="F:cobalt ion transmembrane transporter activity"/>
    <property type="evidence" value="ECO:0007669"/>
    <property type="project" value="UniProtKB-UniRule"/>
</dbReference>
<dbReference type="PANTHER" id="PTHR38662:SF1">
    <property type="entry name" value="COBALT TRANSPORT PROTEIN CBIN"/>
    <property type="match status" value="1"/>
</dbReference>
<name>A0A0U3CV95_9BURK</name>
<dbReference type="PANTHER" id="PTHR38662">
    <property type="entry name" value="COBALT TRANSPORT PROTEIN CBIN"/>
    <property type="match status" value="1"/>
</dbReference>
<comment type="pathway">
    <text evidence="1">Cofactor biosynthesis; adenosylcobalamin biosynthesis.</text>
</comment>
<keyword evidence="1" id="KW-0169">Cobalamin biosynthesis</keyword>
<keyword evidence="1" id="KW-1133">Transmembrane helix</keyword>
<proteinExistence type="inferred from homology"/>
<accession>A0A0U3CV95</accession>
<evidence type="ECO:0000256" key="1">
    <source>
        <dbReference type="HAMAP-Rule" id="MF_00330"/>
    </source>
</evidence>
<keyword evidence="1" id="KW-0171">Cobalt transport</keyword>
<dbReference type="UniPathway" id="UPA00148"/>
<gene>
    <name evidence="1" type="primary">cbiN</name>
    <name evidence="2" type="ORF">RD2015_742</name>
</gene>
<dbReference type="InterPro" id="IPR003705">
    <property type="entry name" value="CbiN"/>
</dbReference>
<dbReference type="EMBL" id="CP013729">
    <property type="protein sequence ID" value="ALV05238.1"/>
    <property type="molecule type" value="Genomic_DNA"/>
</dbReference>
<evidence type="ECO:0000313" key="2">
    <source>
        <dbReference type="EMBL" id="ALV05238.1"/>
    </source>
</evidence>
<dbReference type="Pfam" id="PF02553">
    <property type="entry name" value="CbiN"/>
    <property type="match status" value="1"/>
</dbReference>
<keyword evidence="1" id="KW-0406">Ion transport</keyword>
<dbReference type="NCBIfam" id="NF002780">
    <property type="entry name" value="PRK02898.1"/>
    <property type="match status" value="1"/>
</dbReference>